<feature type="region of interest" description="Disordered" evidence="1">
    <location>
        <begin position="282"/>
        <end position="301"/>
    </location>
</feature>
<accession>A0AAD4N5C7</accession>
<sequence>MIFTAYLFRNVLSFFSRMELFELSIATKYFYKLIQREFKTVPYLVLSELRFDPEKETGCTYHPNASGELQPILVDFLSRLQELKYLRVESFRLKLGPQVDLIEFLKPIKHLWQDQKLLIIRVASIEPTAELALLISTCRQVALIGAGSMGLLNHIALMSSKCVEIHDKAYSPDVKLPMQEMTKFLCRSVEYAGSILISTKFNTSFEQYNTLISTISQKFLDAPVPPKLQLQWRHRESVSGEEWERADHFELSHPRSKIHLFHEFDPGVPGFLIVTGLPIESTQEVHTESTQEDSDGENDED</sequence>
<gene>
    <name evidence="2" type="ORF">DdX_08407</name>
</gene>
<protein>
    <recommendedName>
        <fullName evidence="4">F-box domain-containing protein</fullName>
    </recommendedName>
</protein>
<evidence type="ECO:0000256" key="1">
    <source>
        <dbReference type="SAM" id="MobiDB-lite"/>
    </source>
</evidence>
<feature type="compositionally biased region" description="Acidic residues" evidence="1">
    <location>
        <begin position="290"/>
        <end position="301"/>
    </location>
</feature>
<evidence type="ECO:0008006" key="4">
    <source>
        <dbReference type="Google" id="ProtNLM"/>
    </source>
</evidence>
<reference evidence="2" key="1">
    <citation type="submission" date="2022-01" db="EMBL/GenBank/DDBJ databases">
        <title>Genome Sequence Resource for Two Populations of Ditylenchus destructor, the Migratory Endoparasitic Phytonematode.</title>
        <authorList>
            <person name="Zhang H."/>
            <person name="Lin R."/>
            <person name="Xie B."/>
        </authorList>
    </citation>
    <scope>NUCLEOTIDE SEQUENCE</scope>
    <source>
        <strain evidence="2">BazhouSP</strain>
    </source>
</reference>
<keyword evidence="3" id="KW-1185">Reference proteome</keyword>
<evidence type="ECO:0000313" key="3">
    <source>
        <dbReference type="Proteomes" id="UP001201812"/>
    </source>
</evidence>
<dbReference type="AlphaFoldDB" id="A0AAD4N5C7"/>
<evidence type="ECO:0000313" key="2">
    <source>
        <dbReference type="EMBL" id="KAI1714314.1"/>
    </source>
</evidence>
<proteinExistence type="predicted"/>
<dbReference type="Proteomes" id="UP001201812">
    <property type="component" value="Unassembled WGS sequence"/>
</dbReference>
<dbReference type="EMBL" id="JAKKPZ010000013">
    <property type="protein sequence ID" value="KAI1714314.1"/>
    <property type="molecule type" value="Genomic_DNA"/>
</dbReference>
<organism evidence="2 3">
    <name type="scientific">Ditylenchus destructor</name>
    <dbReference type="NCBI Taxonomy" id="166010"/>
    <lineage>
        <taxon>Eukaryota</taxon>
        <taxon>Metazoa</taxon>
        <taxon>Ecdysozoa</taxon>
        <taxon>Nematoda</taxon>
        <taxon>Chromadorea</taxon>
        <taxon>Rhabditida</taxon>
        <taxon>Tylenchina</taxon>
        <taxon>Tylenchomorpha</taxon>
        <taxon>Sphaerularioidea</taxon>
        <taxon>Anguinidae</taxon>
        <taxon>Anguininae</taxon>
        <taxon>Ditylenchus</taxon>
    </lineage>
</organism>
<comment type="caution">
    <text evidence="2">The sequence shown here is derived from an EMBL/GenBank/DDBJ whole genome shotgun (WGS) entry which is preliminary data.</text>
</comment>
<name>A0AAD4N5C7_9BILA</name>